<dbReference type="EMBL" id="JANCPR020000063">
    <property type="protein sequence ID" value="MDJ1137691.1"/>
    <property type="molecule type" value="Genomic_DNA"/>
</dbReference>
<reference evidence="1 2" key="1">
    <citation type="submission" date="2023-05" db="EMBL/GenBank/DDBJ databases">
        <title>Streptantibioticus silvisoli sp. nov., acidotolerant actinomycetes 1 from pine litter.</title>
        <authorList>
            <person name="Swiecimska M."/>
            <person name="Golinska P."/>
            <person name="Sangal V."/>
            <person name="Wachnowicz B."/>
            <person name="Goodfellow M."/>
        </authorList>
    </citation>
    <scope>NUCLEOTIDE SEQUENCE [LARGE SCALE GENOMIC DNA]</scope>
    <source>
        <strain evidence="1 2">DSM 42109</strain>
    </source>
</reference>
<sequence length="136" mass="14612">MFVAPHLAAIDSLRSQPAARVAELRTGEVGADEDAADLLEAEREFDTDCEALCFLLSQRWGEPATLDLTGHLVRLAGGAELPEPERTLCGLVTELRVWTVENRWLGVGVARWGEAGPLQLLAAIGEEGRGRPADPG</sequence>
<accession>A0ABT7A8P8</accession>
<evidence type="ECO:0000313" key="2">
    <source>
        <dbReference type="Proteomes" id="UP001214441"/>
    </source>
</evidence>
<dbReference type="RefSeq" id="WP_274047420.1">
    <property type="nucleotide sequence ID" value="NZ_JANCPR020000063.1"/>
</dbReference>
<gene>
    <name evidence="1" type="ORF">NMN56_038205</name>
</gene>
<protein>
    <submittedName>
        <fullName evidence="1">Uncharacterized protein</fullName>
    </submittedName>
</protein>
<keyword evidence="2" id="KW-1185">Reference proteome</keyword>
<name>A0ABT7A8P8_9ACTN</name>
<organism evidence="1 2">
    <name type="scientific">Streptomyces iconiensis</name>
    <dbReference type="NCBI Taxonomy" id="1384038"/>
    <lineage>
        <taxon>Bacteria</taxon>
        <taxon>Bacillati</taxon>
        <taxon>Actinomycetota</taxon>
        <taxon>Actinomycetes</taxon>
        <taxon>Kitasatosporales</taxon>
        <taxon>Streptomycetaceae</taxon>
        <taxon>Streptomyces</taxon>
    </lineage>
</organism>
<proteinExistence type="predicted"/>
<dbReference type="Proteomes" id="UP001214441">
    <property type="component" value="Unassembled WGS sequence"/>
</dbReference>
<evidence type="ECO:0000313" key="1">
    <source>
        <dbReference type="EMBL" id="MDJ1137691.1"/>
    </source>
</evidence>
<comment type="caution">
    <text evidence="1">The sequence shown here is derived from an EMBL/GenBank/DDBJ whole genome shotgun (WGS) entry which is preliminary data.</text>
</comment>